<feature type="transmembrane region" description="Helical" evidence="1">
    <location>
        <begin position="16"/>
        <end position="39"/>
    </location>
</feature>
<evidence type="ECO:0000256" key="1">
    <source>
        <dbReference type="SAM" id="Phobius"/>
    </source>
</evidence>
<reference evidence="3" key="1">
    <citation type="submission" date="2023-07" db="EMBL/GenBank/DDBJ databases">
        <title>30 novel species of actinomycetes from the DSMZ collection.</title>
        <authorList>
            <person name="Nouioui I."/>
        </authorList>
    </citation>
    <scope>NUCLEOTIDE SEQUENCE [LARGE SCALE GENOMIC DNA]</scope>
    <source>
        <strain evidence="3">DSM 40932</strain>
    </source>
</reference>
<keyword evidence="1" id="KW-1133">Transmembrane helix</keyword>
<sequence length="71" mass="7202">MSLQAQNPTPVSTKAAITLVAVLGAAVIGLISGICMFAVTGALATALVTGAGAFMTTLFGAFGLREFWRNL</sequence>
<name>A0ABU2W7Z4_9ACTN</name>
<organism evidence="2 3">
    <name type="scientific">Streptomyces stephensoniae</name>
    <dbReference type="NCBI Taxonomy" id="3375367"/>
    <lineage>
        <taxon>Bacteria</taxon>
        <taxon>Bacillati</taxon>
        <taxon>Actinomycetota</taxon>
        <taxon>Actinomycetes</taxon>
        <taxon>Kitasatosporales</taxon>
        <taxon>Streptomycetaceae</taxon>
        <taxon>Streptomyces</taxon>
    </lineage>
</organism>
<evidence type="ECO:0000313" key="2">
    <source>
        <dbReference type="EMBL" id="MDT0494003.1"/>
    </source>
</evidence>
<keyword evidence="1" id="KW-0472">Membrane</keyword>
<evidence type="ECO:0000313" key="3">
    <source>
        <dbReference type="Proteomes" id="UP001180556"/>
    </source>
</evidence>
<dbReference type="RefSeq" id="WP_311604670.1">
    <property type="nucleotide sequence ID" value="NZ_JAVRFG010000042.1"/>
</dbReference>
<proteinExistence type="predicted"/>
<dbReference type="Proteomes" id="UP001180556">
    <property type="component" value="Unassembled WGS sequence"/>
</dbReference>
<keyword evidence="1" id="KW-0812">Transmembrane</keyword>
<keyword evidence="3" id="KW-1185">Reference proteome</keyword>
<comment type="caution">
    <text evidence="2">The sequence shown here is derived from an EMBL/GenBank/DDBJ whole genome shotgun (WGS) entry which is preliminary data.</text>
</comment>
<accession>A0ABU2W7Z4</accession>
<feature type="transmembrane region" description="Helical" evidence="1">
    <location>
        <begin position="45"/>
        <end position="64"/>
    </location>
</feature>
<gene>
    <name evidence="2" type="ORF">RM717_26210</name>
</gene>
<protein>
    <submittedName>
        <fullName evidence="2">Uncharacterized protein</fullName>
    </submittedName>
</protein>
<dbReference type="EMBL" id="JAVRFG010000042">
    <property type="protein sequence ID" value="MDT0494003.1"/>
    <property type="molecule type" value="Genomic_DNA"/>
</dbReference>